<dbReference type="RefSeq" id="WP_344393736.1">
    <property type="nucleotide sequence ID" value="NZ_BAAASJ010000076.1"/>
</dbReference>
<dbReference type="PANTHER" id="PTHR30482">
    <property type="entry name" value="HIGH-AFFINITY BRANCHED-CHAIN AMINO ACID TRANSPORT SYSTEM PERMEASE"/>
    <property type="match status" value="1"/>
</dbReference>
<feature type="region of interest" description="Disordered" evidence="6">
    <location>
        <begin position="440"/>
        <end position="459"/>
    </location>
</feature>
<comment type="caution">
    <text evidence="8">The sequence shown here is derived from an EMBL/GenBank/DDBJ whole genome shotgun (WGS) entry which is preliminary data.</text>
</comment>
<dbReference type="EMBL" id="BAAASJ010000076">
    <property type="protein sequence ID" value="GAA2648328.1"/>
    <property type="molecule type" value="Genomic_DNA"/>
</dbReference>
<accession>A0ABP6DS69</accession>
<evidence type="ECO:0000256" key="6">
    <source>
        <dbReference type="SAM" id="MobiDB-lite"/>
    </source>
</evidence>
<dbReference type="Proteomes" id="UP001500151">
    <property type="component" value="Unassembled WGS sequence"/>
</dbReference>
<feature type="transmembrane region" description="Helical" evidence="7">
    <location>
        <begin position="301"/>
        <end position="326"/>
    </location>
</feature>
<feature type="transmembrane region" description="Helical" evidence="7">
    <location>
        <begin position="92"/>
        <end position="111"/>
    </location>
</feature>
<proteinExistence type="predicted"/>
<evidence type="ECO:0008006" key="10">
    <source>
        <dbReference type="Google" id="ProtNLM"/>
    </source>
</evidence>
<feature type="transmembrane region" description="Helical" evidence="7">
    <location>
        <begin position="21"/>
        <end position="42"/>
    </location>
</feature>
<evidence type="ECO:0000313" key="8">
    <source>
        <dbReference type="EMBL" id="GAA2648328.1"/>
    </source>
</evidence>
<evidence type="ECO:0000256" key="5">
    <source>
        <dbReference type="ARBA" id="ARBA00023136"/>
    </source>
</evidence>
<name>A0ABP6DS69_9ACTN</name>
<dbReference type="Pfam" id="PF02653">
    <property type="entry name" value="BPD_transp_2"/>
    <property type="match status" value="1"/>
</dbReference>
<feature type="transmembrane region" description="Helical" evidence="7">
    <location>
        <begin position="212"/>
        <end position="233"/>
    </location>
</feature>
<feature type="transmembrane region" description="Helical" evidence="7">
    <location>
        <begin position="66"/>
        <end position="85"/>
    </location>
</feature>
<keyword evidence="5 7" id="KW-0472">Membrane</keyword>
<gene>
    <name evidence="8" type="ORF">GCM10010307_55620</name>
</gene>
<keyword evidence="9" id="KW-1185">Reference proteome</keyword>
<comment type="subcellular location">
    <subcellularLocation>
        <location evidence="1">Cell membrane</location>
        <topology evidence="1">Multi-pass membrane protein</topology>
    </subcellularLocation>
</comment>
<evidence type="ECO:0000256" key="3">
    <source>
        <dbReference type="ARBA" id="ARBA00022692"/>
    </source>
</evidence>
<feature type="transmembrane region" description="Helical" evidence="7">
    <location>
        <begin position="264"/>
        <end position="289"/>
    </location>
</feature>
<feature type="transmembrane region" description="Helical" evidence="7">
    <location>
        <begin position="346"/>
        <end position="366"/>
    </location>
</feature>
<keyword evidence="2" id="KW-1003">Cell membrane</keyword>
<evidence type="ECO:0000256" key="1">
    <source>
        <dbReference type="ARBA" id="ARBA00004651"/>
    </source>
</evidence>
<keyword evidence="3 7" id="KW-0812">Transmembrane</keyword>
<reference evidence="9" key="1">
    <citation type="journal article" date="2019" name="Int. J. Syst. Evol. Microbiol.">
        <title>The Global Catalogue of Microorganisms (GCM) 10K type strain sequencing project: providing services to taxonomists for standard genome sequencing and annotation.</title>
        <authorList>
            <consortium name="The Broad Institute Genomics Platform"/>
            <consortium name="The Broad Institute Genome Sequencing Center for Infectious Disease"/>
            <person name="Wu L."/>
            <person name="Ma J."/>
        </authorList>
    </citation>
    <scope>NUCLEOTIDE SEQUENCE [LARGE SCALE GENOMIC DNA]</scope>
    <source>
        <strain evidence="9">JCM 4524</strain>
    </source>
</reference>
<dbReference type="CDD" id="cd06581">
    <property type="entry name" value="TM_PBP1_LivM_like"/>
    <property type="match status" value="1"/>
</dbReference>
<evidence type="ECO:0000313" key="9">
    <source>
        <dbReference type="Proteomes" id="UP001500151"/>
    </source>
</evidence>
<evidence type="ECO:0000256" key="7">
    <source>
        <dbReference type="SAM" id="Phobius"/>
    </source>
</evidence>
<evidence type="ECO:0000256" key="2">
    <source>
        <dbReference type="ARBA" id="ARBA00022475"/>
    </source>
</evidence>
<dbReference type="InterPro" id="IPR001851">
    <property type="entry name" value="ABC_transp_permease"/>
</dbReference>
<dbReference type="PANTHER" id="PTHR30482:SF10">
    <property type="entry name" value="HIGH-AFFINITY BRANCHED-CHAIN AMINO ACID TRANSPORT PROTEIN BRAE"/>
    <property type="match status" value="1"/>
</dbReference>
<dbReference type="InterPro" id="IPR043428">
    <property type="entry name" value="LivM-like"/>
</dbReference>
<feature type="transmembrane region" description="Helical" evidence="7">
    <location>
        <begin position="131"/>
        <end position="151"/>
    </location>
</feature>
<sequence length="459" mass="48656">MASAKTSARTGRLPVLPVPHHVRWPLGYAAAALLVFLAYYYMVPSLPEQGQQFFQTWLPLSSVNEALVWVICALGLNIVVGYAGLLDLGFVAFWALGGYTAGWLMSGHFYQVNLHFLSGAQSSAVGVHVNFWFVLLIGGAFCALWGVIIGAPTLRLKSDYLALVTLGFGEIIPQVFTNGDDIGGFNLTNGARGITPVDPITIGGFTLGPFDLVYKFVVFVVIAAVVMFISLRLREGRLGRAWLAIREDELAASMMGVPLMRTKLAAYAVGAVAGGLAGVAFATHVGGVLPDRFNFSISITLLAMVVLGGMGNVWGVTLGALVLAWINSTGLPQMGNTINENLGTDINFPSYNFLLFGGILVLMMIYRREGILPEARTKLVLREPSRTEREALGADMEEAAPELDEALEAEDAELEAAANAPAADVVVADAMVADAVAATGAEGTEGTEDGLGEKAGNTI</sequence>
<keyword evidence="4 7" id="KW-1133">Transmembrane helix</keyword>
<evidence type="ECO:0000256" key="4">
    <source>
        <dbReference type="ARBA" id="ARBA00022989"/>
    </source>
</evidence>
<protein>
    <recommendedName>
        <fullName evidence="10">Branched-chain amino acid ABC transporter permease</fullName>
    </recommendedName>
</protein>
<organism evidence="8 9">
    <name type="scientific">Streptomyces vastus</name>
    <dbReference type="NCBI Taxonomy" id="285451"/>
    <lineage>
        <taxon>Bacteria</taxon>
        <taxon>Bacillati</taxon>
        <taxon>Actinomycetota</taxon>
        <taxon>Actinomycetes</taxon>
        <taxon>Kitasatosporales</taxon>
        <taxon>Streptomycetaceae</taxon>
        <taxon>Streptomyces</taxon>
    </lineage>
</organism>